<accession>A0A2U9CUX0</accession>
<protein>
    <recommendedName>
        <fullName evidence="1">Integrase core domain-containing protein</fullName>
    </recommendedName>
</protein>
<organism evidence="2 3">
    <name type="scientific">Scophthalmus maximus</name>
    <name type="common">Turbot</name>
    <name type="synonym">Psetta maxima</name>
    <dbReference type="NCBI Taxonomy" id="52904"/>
    <lineage>
        <taxon>Eukaryota</taxon>
        <taxon>Metazoa</taxon>
        <taxon>Chordata</taxon>
        <taxon>Craniata</taxon>
        <taxon>Vertebrata</taxon>
        <taxon>Euteleostomi</taxon>
        <taxon>Actinopterygii</taxon>
        <taxon>Neopterygii</taxon>
        <taxon>Teleostei</taxon>
        <taxon>Neoteleostei</taxon>
        <taxon>Acanthomorphata</taxon>
        <taxon>Carangaria</taxon>
        <taxon>Pleuronectiformes</taxon>
        <taxon>Pleuronectoidei</taxon>
        <taxon>Scophthalmidae</taxon>
        <taxon>Scophthalmus</taxon>
    </lineage>
</organism>
<feature type="non-terminal residue" evidence="2">
    <location>
        <position position="210"/>
    </location>
</feature>
<dbReference type="AlphaFoldDB" id="A0A2U9CUX0"/>
<gene>
    <name evidence="2" type="ORF">SMAX5B_013248</name>
</gene>
<dbReference type="PANTHER" id="PTHR46791:SF4">
    <property type="match status" value="1"/>
</dbReference>
<sequence length="210" mass="24342">ERVLESLRRLDPEGVVMRRLSLRTIRRRCYSVPAPNSVWHIDGHHKLILFKSKGCSANLLSKGDPHHSGGFLSAAQQYGIPSRVRSDKGGKNILVARFMVTSCGLHRNSHITGRSVHNQRIERLWRNVFENVIDLFYITLLRLEAEGWLNPDKGTDLYALHRCYMPQIQSHLQQFQRAWINHSLRSARNQTPLQLWLSKPRDGNRTNFCQ</sequence>
<evidence type="ECO:0000313" key="3">
    <source>
        <dbReference type="Proteomes" id="UP000246464"/>
    </source>
</evidence>
<dbReference type="Pfam" id="PF24764">
    <property type="entry name" value="rva_4"/>
    <property type="match status" value="1"/>
</dbReference>
<dbReference type="PANTHER" id="PTHR46791">
    <property type="entry name" value="EXPRESSED PROTEIN"/>
    <property type="match status" value="1"/>
</dbReference>
<dbReference type="InterPro" id="IPR058913">
    <property type="entry name" value="Integrase_dom_put"/>
</dbReference>
<name>A0A2U9CUX0_SCOMX</name>
<dbReference type="EMBL" id="CP026262">
    <property type="protein sequence ID" value="AWP19659.1"/>
    <property type="molecule type" value="Genomic_DNA"/>
</dbReference>
<reference evidence="2 3" key="1">
    <citation type="submission" date="2017-12" db="EMBL/GenBank/DDBJ databases">
        <title>Integrating genomic resources of turbot (Scophthalmus maximus) in depth evaluation of genetic and physical mapping variation across individuals.</title>
        <authorList>
            <person name="Martinez P."/>
        </authorList>
    </citation>
    <scope>NUCLEOTIDE SEQUENCE [LARGE SCALE GENOMIC DNA]</scope>
</reference>
<feature type="non-terminal residue" evidence="2">
    <location>
        <position position="1"/>
    </location>
</feature>
<dbReference type="Proteomes" id="UP000246464">
    <property type="component" value="Chromosome 20"/>
</dbReference>
<evidence type="ECO:0000313" key="2">
    <source>
        <dbReference type="EMBL" id="AWP19659.1"/>
    </source>
</evidence>
<feature type="domain" description="Integrase core" evidence="1">
    <location>
        <begin position="71"/>
        <end position="198"/>
    </location>
</feature>
<keyword evidence="3" id="KW-1185">Reference proteome</keyword>
<proteinExistence type="predicted"/>
<evidence type="ECO:0000259" key="1">
    <source>
        <dbReference type="Pfam" id="PF24764"/>
    </source>
</evidence>